<dbReference type="CTD" id="9948439"/>
<dbReference type="GeneID" id="9948439"/>
<dbReference type="AlphaFoldDB" id="A0A1S0TPC4"/>
<reference evidence="1" key="1">
    <citation type="submission" date="2012-04" db="EMBL/GenBank/DDBJ databases">
        <title>The Genome Sequence of Loa loa.</title>
        <authorList>
            <consortium name="The Broad Institute Genome Sequencing Platform"/>
            <consortium name="Broad Institute Genome Sequencing Center for Infectious Disease"/>
            <person name="Nutman T.B."/>
            <person name="Fink D.L."/>
            <person name="Russ C."/>
            <person name="Young S."/>
            <person name="Zeng Q."/>
            <person name="Gargeya S."/>
            <person name="Alvarado L."/>
            <person name="Berlin A."/>
            <person name="Chapman S.B."/>
            <person name="Chen Z."/>
            <person name="Freedman E."/>
            <person name="Gellesch M."/>
            <person name="Goldberg J."/>
            <person name="Griggs A."/>
            <person name="Gujja S."/>
            <person name="Heilman E.R."/>
            <person name="Heiman D."/>
            <person name="Howarth C."/>
            <person name="Mehta T."/>
            <person name="Neiman D."/>
            <person name="Pearson M."/>
            <person name="Roberts A."/>
            <person name="Saif S."/>
            <person name="Shea T."/>
            <person name="Shenoy N."/>
            <person name="Sisk P."/>
            <person name="Stolte C."/>
            <person name="Sykes S."/>
            <person name="White J."/>
            <person name="Yandava C."/>
            <person name="Haas B."/>
            <person name="Henn M.R."/>
            <person name="Nusbaum C."/>
            <person name="Birren B."/>
        </authorList>
    </citation>
    <scope>NUCLEOTIDE SEQUENCE [LARGE SCALE GENOMIC DNA]</scope>
</reference>
<proteinExistence type="predicted"/>
<protein>
    <submittedName>
        <fullName evidence="1">Zinc knuckle family protein</fullName>
    </submittedName>
</protein>
<sequence>MDLAPLDQQLPKEELRQQYEVRKRIVEKTKRLELCIGILESTNKK</sequence>
<evidence type="ECO:0000313" key="1">
    <source>
        <dbReference type="EMBL" id="EFO17508.1"/>
    </source>
</evidence>
<organism evidence="1">
    <name type="scientific">Loa loa</name>
    <name type="common">Eye worm</name>
    <name type="synonym">Filaria loa</name>
    <dbReference type="NCBI Taxonomy" id="7209"/>
    <lineage>
        <taxon>Eukaryota</taxon>
        <taxon>Metazoa</taxon>
        <taxon>Ecdysozoa</taxon>
        <taxon>Nematoda</taxon>
        <taxon>Chromadorea</taxon>
        <taxon>Rhabditida</taxon>
        <taxon>Spirurina</taxon>
        <taxon>Spiruromorpha</taxon>
        <taxon>Filarioidea</taxon>
        <taxon>Onchocercidae</taxon>
        <taxon>Loa</taxon>
    </lineage>
</organism>
<dbReference type="KEGG" id="loa:LOAG_10994"/>
<dbReference type="RefSeq" id="XP_003146563.1">
    <property type="nucleotide sequence ID" value="XM_003146515.1"/>
</dbReference>
<dbReference type="InParanoid" id="A0A1S0TPC4"/>
<accession>A0A1S0TPC4</accession>
<gene>
    <name evidence="1" type="ORF">LOAG_10994</name>
</gene>
<name>A0A1S0TPC4_LOALO</name>
<dbReference type="EMBL" id="JH712124">
    <property type="protein sequence ID" value="EFO17508.1"/>
    <property type="molecule type" value="Genomic_DNA"/>
</dbReference>